<dbReference type="Pfam" id="PF03124">
    <property type="entry name" value="EXS"/>
    <property type="match status" value="1"/>
</dbReference>
<organism evidence="6">
    <name type="scientific">Zea mays</name>
    <name type="common">Maize</name>
    <dbReference type="NCBI Taxonomy" id="4577"/>
    <lineage>
        <taxon>Eukaryota</taxon>
        <taxon>Viridiplantae</taxon>
        <taxon>Streptophyta</taxon>
        <taxon>Embryophyta</taxon>
        <taxon>Tracheophyta</taxon>
        <taxon>Spermatophyta</taxon>
        <taxon>Magnoliopsida</taxon>
        <taxon>Liliopsida</taxon>
        <taxon>Poales</taxon>
        <taxon>Poaceae</taxon>
        <taxon>PACMAD clade</taxon>
        <taxon>Panicoideae</taxon>
        <taxon>Andropogonodae</taxon>
        <taxon>Andropogoneae</taxon>
        <taxon>Tripsacinae</taxon>
        <taxon>Zea</taxon>
    </lineage>
</organism>
<evidence type="ECO:0000313" key="6">
    <source>
        <dbReference type="EMBL" id="ONM32885.1"/>
    </source>
</evidence>
<dbReference type="AlphaFoldDB" id="A0A1D6MVQ9"/>
<accession>A0A1D6MVQ9</accession>
<evidence type="ECO:0000259" key="5">
    <source>
        <dbReference type="Pfam" id="PF03124"/>
    </source>
</evidence>
<gene>
    <name evidence="6" type="ORF">ZEAMMB73_Zm00001d041383</name>
</gene>
<proteinExistence type="predicted"/>
<keyword evidence="3" id="KW-1133">Transmembrane helix</keyword>
<dbReference type="InterPro" id="IPR004342">
    <property type="entry name" value="EXS_C"/>
</dbReference>
<evidence type="ECO:0000256" key="4">
    <source>
        <dbReference type="ARBA" id="ARBA00023136"/>
    </source>
</evidence>
<comment type="subcellular location">
    <subcellularLocation>
        <location evidence="1">Membrane</location>
        <topology evidence="1">Multi-pass membrane protein</topology>
    </subcellularLocation>
</comment>
<dbReference type="GO" id="GO:0016020">
    <property type="term" value="C:membrane"/>
    <property type="evidence" value="ECO:0007669"/>
    <property type="project" value="UniProtKB-SubCell"/>
</dbReference>
<evidence type="ECO:0000256" key="1">
    <source>
        <dbReference type="ARBA" id="ARBA00004141"/>
    </source>
</evidence>
<name>A0A1D6MVQ9_MAIZE</name>
<reference evidence="6" key="1">
    <citation type="submission" date="2015-12" db="EMBL/GenBank/DDBJ databases">
        <title>Update maize B73 reference genome by single molecule sequencing technologies.</title>
        <authorList>
            <consortium name="Maize Genome Sequencing Project"/>
            <person name="Ware D."/>
        </authorList>
    </citation>
    <scope>NUCLEOTIDE SEQUENCE [LARGE SCALE GENOMIC DNA]</scope>
    <source>
        <tissue evidence="6">Seedling</tissue>
    </source>
</reference>
<dbReference type="PANTHER" id="PTHR10783">
    <property type="entry name" value="XENOTROPIC AND POLYTROPIC RETROVIRUS RECEPTOR 1-RELATED"/>
    <property type="match status" value="1"/>
</dbReference>
<keyword evidence="2" id="KW-0812">Transmembrane</keyword>
<evidence type="ECO:0000256" key="3">
    <source>
        <dbReference type="ARBA" id="ARBA00022989"/>
    </source>
</evidence>
<keyword evidence="4" id="KW-0472">Membrane</keyword>
<feature type="domain" description="EXS" evidence="5">
    <location>
        <begin position="57"/>
        <end position="124"/>
    </location>
</feature>
<evidence type="ECO:0000256" key="2">
    <source>
        <dbReference type="ARBA" id="ARBA00022692"/>
    </source>
</evidence>
<dbReference type="EMBL" id="CM007649">
    <property type="protein sequence ID" value="ONM32885.1"/>
    <property type="molecule type" value="Genomic_DNA"/>
</dbReference>
<dbReference type="PANTHER" id="PTHR10783:SF46">
    <property type="entry name" value="PROTEIN ERD1 HOMOLOG 2"/>
    <property type="match status" value="1"/>
</dbReference>
<protein>
    <submittedName>
        <fullName evidence="6">EXS, C-terminal</fullName>
    </submittedName>
</protein>
<sequence>MKGATIPSVAIMPSPLFLWRFKVVLFLLWGLCCCKISWDSVMRMSVDLRDLFLYEAFLYYNPLLLVALMIWLWGVNLWVFAQSSVNYAKVFDLPQTHLSHREIWRVCFLFSFNFFFEKCFILNFLWKCIYSTGLV</sequence>